<dbReference type="EMBL" id="FOND01000022">
    <property type="protein sequence ID" value="SFF66770.1"/>
    <property type="molecule type" value="Genomic_DNA"/>
</dbReference>
<feature type="transmembrane region" description="Helical" evidence="1">
    <location>
        <begin position="20"/>
        <end position="43"/>
    </location>
</feature>
<proteinExistence type="predicted"/>
<protein>
    <submittedName>
        <fullName evidence="2">Uncharacterized protein</fullName>
    </submittedName>
</protein>
<keyword evidence="1" id="KW-0472">Membrane</keyword>
<keyword evidence="1" id="KW-1133">Transmembrane helix</keyword>
<sequence length="172" mass="18663">MAIPGLADVERCRRGSVRFVLVAAFVLSCISLAVAIAGFLLAVRTFRRAGVRVRVSVSKGKAISKWDGTFAPLAKILSLTVTNTGLAKVEVSNPHWKVRGQKDVFIPSNTVGAKTIEGYHSDHWEYPVTIAAQMGVTKERSVRAQAGICLPDGRKVYSKTVKLGPEDLERSL</sequence>
<evidence type="ECO:0000313" key="2">
    <source>
        <dbReference type="EMBL" id="SFF66770.1"/>
    </source>
</evidence>
<accession>A0A1I2KKJ7</accession>
<gene>
    <name evidence="2" type="ORF">SAMN05216574_1225</name>
</gene>
<evidence type="ECO:0000313" key="3">
    <source>
        <dbReference type="Proteomes" id="UP000198589"/>
    </source>
</evidence>
<organism evidence="2 3">
    <name type="scientific">Blastococcus tunisiensis</name>
    <dbReference type="NCBI Taxonomy" id="1798228"/>
    <lineage>
        <taxon>Bacteria</taxon>
        <taxon>Bacillati</taxon>
        <taxon>Actinomycetota</taxon>
        <taxon>Actinomycetes</taxon>
        <taxon>Geodermatophilales</taxon>
        <taxon>Geodermatophilaceae</taxon>
        <taxon>Blastococcus</taxon>
    </lineage>
</organism>
<dbReference type="AlphaFoldDB" id="A0A1I2KKJ7"/>
<keyword evidence="3" id="KW-1185">Reference proteome</keyword>
<evidence type="ECO:0000256" key="1">
    <source>
        <dbReference type="SAM" id="Phobius"/>
    </source>
</evidence>
<reference evidence="3" key="1">
    <citation type="submission" date="2016-10" db="EMBL/GenBank/DDBJ databases">
        <authorList>
            <person name="Varghese N."/>
            <person name="Submissions S."/>
        </authorList>
    </citation>
    <scope>NUCLEOTIDE SEQUENCE [LARGE SCALE GENOMIC DNA]</scope>
    <source>
        <strain evidence="3">DSM 46838</strain>
    </source>
</reference>
<keyword evidence="1" id="KW-0812">Transmembrane</keyword>
<dbReference type="Proteomes" id="UP000198589">
    <property type="component" value="Unassembled WGS sequence"/>
</dbReference>
<name>A0A1I2KKJ7_9ACTN</name>